<dbReference type="KEGG" id="bmei:Spa11_19140"/>
<name>A0A518K7F4_9BACT</name>
<organism evidence="1 2">
    <name type="scientific">Botrimarina mediterranea</name>
    <dbReference type="NCBI Taxonomy" id="2528022"/>
    <lineage>
        <taxon>Bacteria</taxon>
        <taxon>Pseudomonadati</taxon>
        <taxon>Planctomycetota</taxon>
        <taxon>Planctomycetia</taxon>
        <taxon>Pirellulales</taxon>
        <taxon>Lacipirellulaceae</taxon>
        <taxon>Botrimarina</taxon>
    </lineage>
</organism>
<proteinExistence type="predicted"/>
<dbReference type="AlphaFoldDB" id="A0A518K7F4"/>
<sequence length="231" mass="26945">MQYRCVATSPEGLVQQVAVSYLRHGYWFYVSGRIKSGKQPESIDRKLIDKYGIAISERERTRRKRRGVANMQYIRFGSWFLLLATEGHHPFKQQERNQIRDCRRVPIRFEGYSISYRRSGVTPAGGGQPKWHASVRIDNDTYRDLKAFFLERACHRSVENLRIDFARVPYARYAPVRRQLLMLLRLVNHARARTGFVAVPHTALRLRRQIVTPFETAQVQSSRGPNIKEVA</sequence>
<dbReference type="EMBL" id="CP036349">
    <property type="protein sequence ID" value="QDV73715.1"/>
    <property type="molecule type" value="Genomic_DNA"/>
</dbReference>
<protein>
    <submittedName>
        <fullName evidence="1">Uncharacterized protein</fullName>
    </submittedName>
</protein>
<dbReference type="Proteomes" id="UP000316426">
    <property type="component" value="Chromosome"/>
</dbReference>
<dbReference type="RefSeq" id="WP_145111203.1">
    <property type="nucleotide sequence ID" value="NZ_CP036349.1"/>
</dbReference>
<evidence type="ECO:0000313" key="1">
    <source>
        <dbReference type="EMBL" id="QDV73715.1"/>
    </source>
</evidence>
<keyword evidence="2" id="KW-1185">Reference proteome</keyword>
<gene>
    <name evidence="1" type="ORF">Spa11_19140</name>
</gene>
<evidence type="ECO:0000313" key="2">
    <source>
        <dbReference type="Proteomes" id="UP000316426"/>
    </source>
</evidence>
<reference evidence="1 2" key="1">
    <citation type="submission" date="2019-02" db="EMBL/GenBank/DDBJ databases">
        <title>Deep-cultivation of Planctomycetes and their phenomic and genomic characterization uncovers novel biology.</title>
        <authorList>
            <person name="Wiegand S."/>
            <person name="Jogler M."/>
            <person name="Boedeker C."/>
            <person name="Pinto D."/>
            <person name="Vollmers J."/>
            <person name="Rivas-Marin E."/>
            <person name="Kohn T."/>
            <person name="Peeters S.H."/>
            <person name="Heuer A."/>
            <person name="Rast P."/>
            <person name="Oberbeckmann S."/>
            <person name="Bunk B."/>
            <person name="Jeske O."/>
            <person name="Meyerdierks A."/>
            <person name="Storesund J.E."/>
            <person name="Kallscheuer N."/>
            <person name="Luecker S."/>
            <person name="Lage O.M."/>
            <person name="Pohl T."/>
            <person name="Merkel B.J."/>
            <person name="Hornburger P."/>
            <person name="Mueller R.-W."/>
            <person name="Bruemmer F."/>
            <person name="Labrenz M."/>
            <person name="Spormann A.M."/>
            <person name="Op den Camp H."/>
            <person name="Overmann J."/>
            <person name="Amann R."/>
            <person name="Jetten M.S.M."/>
            <person name="Mascher T."/>
            <person name="Medema M.H."/>
            <person name="Devos D.P."/>
            <person name="Kaster A.-K."/>
            <person name="Ovreas L."/>
            <person name="Rohde M."/>
            <person name="Galperin M.Y."/>
            <person name="Jogler C."/>
        </authorList>
    </citation>
    <scope>NUCLEOTIDE SEQUENCE [LARGE SCALE GENOMIC DNA]</scope>
    <source>
        <strain evidence="1 2">Spa11</strain>
    </source>
</reference>
<accession>A0A518K7F4</accession>